<evidence type="ECO:0000256" key="1">
    <source>
        <dbReference type="SAM" id="Phobius"/>
    </source>
</evidence>
<keyword evidence="1" id="KW-1133">Transmembrane helix</keyword>
<dbReference type="Proteomes" id="UP000388452">
    <property type="component" value="Chromosome"/>
</dbReference>
<proteinExistence type="predicted"/>
<name>A0A5P8JSI9_9LACO</name>
<keyword evidence="1" id="KW-0472">Membrane</keyword>
<gene>
    <name evidence="2" type="ORF">LM010_12835</name>
</gene>
<dbReference type="AlphaFoldDB" id="A0A5P8JSI9"/>
<sequence>MTSIEIMKWVLRVMIVLTVVLMFTHMATVAILLLAVDVHFGVFYLMTRNKCDRRQLKHIPVTHRM</sequence>
<organism evidence="2 3">
    <name type="scientific">Lacticaseibacillus manihotivorans</name>
    <dbReference type="NCBI Taxonomy" id="88233"/>
    <lineage>
        <taxon>Bacteria</taxon>
        <taxon>Bacillati</taxon>
        <taxon>Bacillota</taxon>
        <taxon>Bacilli</taxon>
        <taxon>Lactobacillales</taxon>
        <taxon>Lactobacillaceae</taxon>
        <taxon>Lacticaseibacillus</taxon>
    </lineage>
</organism>
<dbReference type="EMBL" id="CP045068">
    <property type="protein sequence ID" value="QFQ92247.1"/>
    <property type="molecule type" value="Genomic_DNA"/>
</dbReference>
<protein>
    <submittedName>
        <fullName evidence="2">Uncharacterized protein</fullName>
    </submittedName>
</protein>
<keyword evidence="1" id="KW-0812">Transmembrane</keyword>
<dbReference type="RefSeq" id="WP_056964344.1">
    <property type="nucleotide sequence ID" value="NZ_CP045068.1"/>
</dbReference>
<evidence type="ECO:0000313" key="3">
    <source>
        <dbReference type="Proteomes" id="UP000388452"/>
    </source>
</evidence>
<accession>A0A5P8JSI9</accession>
<evidence type="ECO:0000313" key="2">
    <source>
        <dbReference type="EMBL" id="QFQ92247.1"/>
    </source>
</evidence>
<reference evidence="2 3" key="1">
    <citation type="submission" date="2019-10" db="EMBL/GenBank/DDBJ databases">
        <title>Genome sequencing of Lactobacillus manihotivorans.</title>
        <authorList>
            <person name="Kim K."/>
        </authorList>
    </citation>
    <scope>NUCLEOTIDE SEQUENCE [LARGE SCALE GENOMIC DNA]</scope>
    <source>
        <strain evidence="2 3">LM010</strain>
    </source>
</reference>
<feature type="transmembrane region" description="Helical" evidence="1">
    <location>
        <begin position="12"/>
        <end position="45"/>
    </location>
</feature>